<keyword evidence="5" id="KW-1185">Reference proteome</keyword>
<dbReference type="InterPro" id="IPR007730">
    <property type="entry name" value="SPOR-like_dom"/>
</dbReference>
<dbReference type="PROSITE" id="PS51724">
    <property type="entry name" value="SPOR"/>
    <property type="match status" value="1"/>
</dbReference>
<evidence type="ECO:0000256" key="2">
    <source>
        <dbReference type="SAM" id="SignalP"/>
    </source>
</evidence>
<accession>A0A1I3W9G4</accession>
<feature type="compositionally biased region" description="Low complexity" evidence="1">
    <location>
        <begin position="423"/>
        <end position="442"/>
    </location>
</feature>
<organism evidence="4 5">
    <name type="scientific">Celeribacter neptunius</name>
    <dbReference type="NCBI Taxonomy" id="588602"/>
    <lineage>
        <taxon>Bacteria</taxon>
        <taxon>Pseudomonadati</taxon>
        <taxon>Pseudomonadota</taxon>
        <taxon>Alphaproteobacteria</taxon>
        <taxon>Rhodobacterales</taxon>
        <taxon>Roseobacteraceae</taxon>
        <taxon>Celeribacter</taxon>
    </lineage>
</organism>
<feature type="chain" id="PRO_5011589654" evidence="2">
    <location>
        <begin position="21"/>
        <end position="530"/>
    </location>
</feature>
<dbReference type="STRING" id="588602.SAMN04487991_3639"/>
<dbReference type="SUPFAM" id="SSF110997">
    <property type="entry name" value="Sporulation related repeat"/>
    <property type="match status" value="1"/>
</dbReference>
<dbReference type="Gene3D" id="3.30.70.1070">
    <property type="entry name" value="Sporulation related repeat"/>
    <property type="match status" value="1"/>
</dbReference>
<proteinExistence type="predicted"/>
<evidence type="ECO:0000313" key="4">
    <source>
        <dbReference type="EMBL" id="SFK04145.1"/>
    </source>
</evidence>
<evidence type="ECO:0000256" key="1">
    <source>
        <dbReference type="SAM" id="MobiDB-lite"/>
    </source>
</evidence>
<evidence type="ECO:0000259" key="3">
    <source>
        <dbReference type="PROSITE" id="PS51724"/>
    </source>
</evidence>
<dbReference type="InterPro" id="IPR036680">
    <property type="entry name" value="SPOR-like_sf"/>
</dbReference>
<feature type="signal peptide" evidence="2">
    <location>
        <begin position="1"/>
        <end position="20"/>
    </location>
</feature>
<dbReference type="OrthoDB" id="7843142at2"/>
<protein>
    <submittedName>
        <fullName evidence="4">Sporulation related domain-containing protein</fullName>
    </submittedName>
</protein>
<keyword evidence="2" id="KW-0732">Signal</keyword>
<dbReference type="EMBL" id="FORH01000008">
    <property type="protein sequence ID" value="SFK04145.1"/>
    <property type="molecule type" value="Genomic_DNA"/>
</dbReference>
<dbReference type="Proteomes" id="UP000199630">
    <property type="component" value="Unassembled WGS sequence"/>
</dbReference>
<dbReference type="Pfam" id="PF05036">
    <property type="entry name" value="SPOR"/>
    <property type="match status" value="1"/>
</dbReference>
<reference evidence="5" key="1">
    <citation type="submission" date="2016-10" db="EMBL/GenBank/DDBJ databases">
        <authorList>
            <person name="Varghese N."/>
            <person name="Submissions S."/>
        </authorList>
    </citation>
    <scope>NUCLEOTIDE SEQUENCE [LARGE SCALE GENOMIC DNA]</scope>
    <source>
        <strain evidence="5">DSM 26471</strain>
    </source>
</reference>
<name>A0A1I3W9G4_9RHOB</name>
<evidence type="ECO:0000313" key="5">
    <source>
        <dbReference type="Proteomes" id="UP000199630"/>
    </source>
</evidence>
<feature type="region of interest" description="Disordered" evidence="1">
    <location>
        <begin position="417"/>
        <end position="452"/>
    </location>
</feature>
<sequence>MQAVKTISVAVLIATLGVSALSLKEAAARSLYNADGPAEFPPLSYKGTQYVDSRGCAYVRSGDGAAVHWVPRVTRSRQVLCGFKPTFADLDHKLPVIPDPDPATTVASAVTATPTAKSSGQAAAPMVTAGTATSVPAPQPEIAAPKPAAVAAKPALPKAPPLPGLETLAGRTFGERGCVAEVEGGQLRCSTGATEYILKRLPAGVSVRLADGSRMTTTEPTMVRVPVKSAPSVQVATAPLPTPMPILPSVTTPAAAVQAPMRTAAAALATQCAGLSGNAAQYMTSSRYTVRCGPQVQHPSAYIQRQAQTRVSTQNVRNQVARNAGLSPYDLPAPVAGTLPAGYTRAWTDGRLNPNRGPLTARGDLQMAQVWSQTTPAHDLYAPRRMTFWQWLFGSSFKPRSTVAKAPAQTSAGVPVQVSTKSVAPSRTPTAPRAVAARPATPQSVAAQPQQSTAQSLRYVQVGTFGVPENAERSMARLSAMGLPVATQVLHRNGKVLKSVLAGPFARPEQTLSALASVRGAGYGDAFARK</sequence>
<dbReference type="GO" id="GO:0042834">
    <property type="term" value="F:peptidoglycan binding"/>
    <property type="evidence" value="ECO:0007669"/>
    <property type="project" value="InterPro"/>
</dbReference>
<dbReference type="RefSeq" id="WP_090062133.1">
    <property type="nucleotide sequence ID" value="NZ_FORH01000008.1"/>
</dbReference>
<dbReference type="AlphaFoldDB" id="A0A1I3W9G4"/>
<gene>
    <name evidence="4" type="ORF">SAMN04487991_3639</name>
</gene>
<feature type="domain" description="SPOR" evidence="3">
    <location>
        <begin position="452"/>
        <end position="530"/>
    </location>
</feature>
<feature type="compositionally biased region" description="Polar residues" evidence="1">
    <location>
        <begin position="443"/>
        <end position="452"/>
    </location>
</feature>